<dbReference type="SUPFAM" id="SSF81383">
    <property type="entry name" value="F-box domain"/>
    <property type="match status" value="1"/>
</dbReference>
<dbReference type="EMBL" id="KV429070">
    <property type="protein sequence ID" value="KZT68035.1"/>
    <property type="molecule type" value="Genomic_DNA"/>
</dbReference>
<proteinExistence type="predicted"/>
<dbReference type="InterPro" id="IPR036047">
    <property type="entry name" value="F-box-like_dom_sf"/>
</dbReference>
<name>A0A165PCF9_9APHY</name>
<dbReference type="Gene3D" id="3.80.10.10">
    <property type="entry name" value="Ribonuclease Inhibitor"/>
    <property type="match status" value="1"/>
</dbReference>
<gene>
    <name evidence="1" type="ORF">DAEQUDRAFT_346884</name>
</gene>
<evidence type="ECO:0000313" key="2">
    <source>
        <dbReference type="Proteomes" id="UP000076727"/>
    </source>
</evidence>
<keyword evidence="2" id="KW-1185">Reference proteome</keyword>
<protein>
    <recommendedName>
        <fullName evidence="3">F-box domain-containing protein</fullName>
    </recommendedName>
</protein>
<dbReference type="OrthoDB" id="2788229at2759"/>
<evidence type="ECO:0000313" key="1">
    <source>
        <dbReference type="EMBL" id="KZT68035.1"/>
    </source>
</evidence>
<reference evidence="1 2" key="1">
    <citation type="journal article" date="2016" name="Mol. Biol. Evol.">
        <title>Comparative Genomics of Early-Diverging Mushroom-Forming Fungi Provides Insights into the Origins of Lignocellulose Decay Capabilities.</title>
        <authorList>
            <person name="Nagy L.G."/>
            <person name="Riley R."/>
            <person name="Tritt A."/>
            <person name="Adam C."/>
            <person name="Daum C."/>
            <person name="Floudas D."/>
            <person name="Sun H."/>
            <person name="Yadav J.S."/>
            <person name="Pangilinan J."/>
            <person name="Larsson K.H."/>
            <person name="Matsuura K."/>
            <person name="Barry K."/>
            <person name="Labutti K."/>
            <person name="Kuo R."/>
            <person name="Ohm R.A."/>
            <person name="Bhattacharya S.S."/>
            <person name="Shirouzu T."/>
            <person name="Yoshinaga Y."/>
            <person name="Martin F.M."/>
            <person name="Grigoriev I.V."/>
            <person name="Hibbett D.S."/>
        </authorList>
    </citation>
    <scope>NUCLEOTIDE SEQUENCE [LARGE SCALE GENOMIC DNA]</scope>
    <source>
        <strain evidence="1 2">L-15889</strain>
    </source>
</reference>
<dbReference type="InterPro" id="IPR032675">
    <property type="entry name" value="LRR_dom_sf"/>
</dbReference>
<sequence length="425" mass="48920">MLPVLPAEVQDEIVDHLSGKPLALKRCALTCRQWARRAQKNLFRVVNIIDATRHDRVKRMLIAHPRLAQFVRVLRLSKRTHSENSALDEEWPDLLLAMDRVETLDIGFLNLFPALKIRAGPPTHFPRVRFLCLLGRHNLRHKDFLRLIAAFSSVEELTLSERVRVKPHRGSEIRGIDLSPMTEVRIRTLTIPAVTSGTTSCLLHYLPLQKSLRRLQLHFDASIPVRDYGDLLRTTAPALEELVVRAPHHWPLKTILQSSLPFERLRRLHLKDAGLEESKFDLGNPHWMITALTLISLWERRSQLREIVLSIPWPGSRKPQPIDFNRIRGRNQRREPPNPEPLDLIDKFPFEWVQFNLAMMKLAQENDSLVFIVNIRDPALGSWGGRSRREHSDQLSRMHAERPHALTVFIGACWATSGFGGRLVG</sequence>
<evidence type="ECO:0008006" key="3">
    <source>
        <dbReference type="Google" id="ProtNLM"/>
    </source>
</evidence>
<dbReference type="Proteomes" id="UP000076727">
    <property type="component" value="Unassembled WGS sequence"/>
</dbReference>
<accession>A0A165PCF9</accession>
<organism evidence="1 2">
    <name type="scientific">Daedalea quercina L-15889</name>
    <dbReference type="NCBI Taxonomy" id="1314783"/>
    <lineage>
        <taxon>Eukaryota</taxon>
        <taxon>Fungi</taxon>
        <taxon>Dikarya</taxon>
        <taxon>Basidiomycota</taxon>
        <taxon>Agaricomycotina</taxon>
        <taxon>Agaricomycetes</taxon>
        <taxon>Polyporales</taxon>
        <taxon>Fomitopsis</taxon>
    </lineage>
</organism>
<dbReference type="AlphaFoldDB" id="A0A165PCF9"/>